<dbReference type="Proteomes" id="UP000008783">
    <property type="component" value="Unassembled WGS sequence"/>
</dbReference>
<keyword evidence="2" id="KW-1185">Reference proteome</keyword>
<accession>E3L388</accession>
<reference key="1">
    <citation type="submission" date="2007-01" db="EMBL/GenBank/DDBJ databases">
        <title>The Genome Sequence of Puccinia graminis f. sp. tritici Strain CRL 75-36-700-3.</title>
        <authorList>
            <consortium name="The Broad Institute Genome Sequencing Platform"/>
            <person name="Birren B."/>
            <person name="Lander E."/>
            <person name="Galagan J."/>
            <person name="Nusbaum C."/>
            <person name="Devon K."/>
            <person name="Cuomo C."/>
            <person name="Jaffe D."/>
            <person name="Butler J."/>
            <person name="Alvarez P."/>
            <person name="Gnerre S."/>
            <person name="Grabherr M."/>
            <person name="Mauceli E."/>
            <person name="Brockman W."/>
            <person name="Young S."/>
            <person name="LaButti K."/>
            <person name="Sykes S."/>
            <person name="DeCaprio D."/>
            <person name="Crawford M."/>
            <person name="Koehrsen M."/>
            <person name="Engels R."/>
            <person name="Montgomery P."/>
            <person name="Pearson M."/>
            <person name="Howarth C."/>
            <person name="Larson L."/>
            <person name="White J."/>
            <person name="Zeng Q."/>
            <person name="Kodira C."/>
            <person name="Yandava C."/>
            <person name="Alvarado L."/>
            <person name="O'Leary S."/>
            <person name="Szabo L."/>
            <person name="Dean R."/>
            <person name="Schein J."/>
        </authorList>
    </citation>
    <scope>NUCLEOTIDE SEQUENCE</scope>
    <source>
        <strain>CRL 75-36-700-3</strain>
    </source>
</reference>
<reference evidence="2" key="2">
    <citation type="journal article" date="2011" name="Proc. Natl. Acad. Sci. U.S.A.">
        <title>Obligate biotrophy features unraveled by the genomic analysis of rust fungi.</title>
        <authorList>
            <person name="Duplessis S."/>
            <person name="Cuomo C.A."/>
            <person name="Lin Y.-C."/>
            <person name="Aerts A."/>
            <person name="Tisserant E."/>
            <person name="Veneault-Fourrey C."/>
            <person name="Joly D.L."/>
            <person name="Hacquard S."/>
            <person name="Amselem J."/>
            <person name="Cantarel B.L."/>
            <person name="Chiu R."/>
            <person name="Coutinho P.M."/>
            <person name="Feau N."/>
            <person name="Field M."/>
            <person name="Frey P."/>
            <person name="Gelhaye E."/>
            <person name="Goldberg J."/>
            <person name="Grabherr M.G."/>
            <person name="Kodira C.D."/>
            <person name="Kohler A."/>
            <person name="Kuees U."/>
            <person name="Lindquist E.A."/>
            <person name="Lucas S.M."/>
            <person name="Mago R."/>
            <person name="Mauceli E."/>
            <person name="Morin E."/>
            <person name="Murat C."/>
            <person name="Pangilinan J.L."/>
            <person name="Park R."/>
            <person name="Pearson M."/>
            <person name="Quesneville H."/>
            <person name="Rouhier N."/>
            <person name="Sakthikumar S."/>
            <person name="Salamov A.A."/>
            <person name="Schmutz J."/>
            <person name="Selles B."/>
            <person name="Shapiro H."/>
            <person name="Tanguay P."/>
            <person name="Tuskan G.A."/>
            <person name="Henrissat B."/>
            <person name="Van de Peer Y."/>
            <person name="Rouze P."/>
            <person name="Ellis J.G."/>
            <person name="Dodds P.N."/>
            <person name="Schein J.E."/>
            <person name="Zhong S."/>
            <person name="Hamelin R.C."/>
            <person name="Grigoriev I.V."/>
            <person name="Szabo L.J."/>
            <person name="Martin F."/>
        </authorList>
    </citation>
    <scope>NUCLEOTIDE SEQUENCE [LARGE SCALE GENOMIC DNA]</scope>
    <source>
        <strain evidence="2">CRL 75-36-700-3 / race SCCL</strain>
    </source>
</reference>
<evidence type="ECO:0000313" key="1">
    <source>
        <dbReference type="EMBL" id="EFP91013.1"/>
    </source>
</evidence>
<dbReference type="KEGG" id="pgr:PGTG_17285"/>
<evidence type="ECO:0000313" key="2">
    <source>
        <dbReference type="Proteomes" id="UP000008783"/>
    </source>
</evidence>
<dbReference type="InParanoid" id="E3L388"/>
<dbReference type="EMBL" id="DS178340">
    <property type="protein sequence ID" value="EFP91013.1"/>
    <property type="molecule type" value="Genomic_DNA"/>
</dbReference>
<dbReference type="HOGENOM" id="CLU_1384770_0_0_1"/>
<dbReference type="GeneID" id="10528511"/>
<dbReference type="OrthoDB" id="2502834at2759"/>
<gene>
    <name evidence="1" type="ORF">PGTG_17285</name>
</gene>
<dbReference type="STRING" id="418459.E3L388"/>
<dbReference type="AlphaFoldDB" id="E3L388"/>
<name>E3L388_PUCGT</name>
<protein>
    <submittedName>
        <fullName evidence="1">Uncharacterized protein</fullName>
    </submittedName>
</protein>
<dbReference type="OMA" id="GARKMIN"/>
<dbReference type="VEuPathDB" id="FungiDB:PGTG_17285"/>
<dbReference type="RefSeq" id="XP_003335432.1">
    <property type="nucleotide sequence ID" value="XM_003335384.1"/>
</dbReference>
<sequence length="229" mass="25620">MNATVDGEIVAIRGASMLLSGDVSFYINNCGQQKWLMENKHLWSKEVHVDLESTPSTFLVMAHGVLRSFDIGNPASIALLASENNFQATNLARVRWMGSNKGTAKKAGSIILSFTNKDLAIRVEKSGIFLNYDFHRTNRFKPHPPQRFKCLQMGNFGKWCRETACCAKCAGKHSMNECPKGIGNIKSCVLCKEGLKNEIEGITDINHIPFDKLCPYKKAWLEKRPLPSQ</sequence>
<proteinExistence type="predicted"/>
<organism evidence="1 2">
    <name type="scientific">Puccinia graminis f. sp. tritici (strain CRL 75-36-700-3 / race SCCL)</name>
    <name type="common">Black stem rust fungus</name>
    <dbReference type="NCBI Taxonomy" id="418459"/>
    <lineage>
        <taxon>Eukaryota</taxon>
        <taxon>Fungi</taxon>
        <taxon>Dikarya</taxon>
        <taxon>Basidiomycota</taxon>
        <taxon>Pucciniomycotina</taxon>
        <taxon>Pucciniomycetes</taxon>
        <taxon>Pucciniales</taxon>
        <taxon>Pucciniaceae</taxon>
        <taxon>Puccinia</taxon>
    </lineage>
</organism>